<dbReference type="PROSITE" id="PS51059">
    <property type="entry name" value="PARP_CATALYTIC"/>
    <property type="match status" value="1"/>
</dbReference>
<accession>A0ABM5KZJ0</accession>
<dbReference type="Proteomes" id="UP001652700">
    <property type="component" value="Unplaced"/>
</dbReference>
<name>A0ABM5KZJ0_DIAVI</name>
<dbReference type="EnsemblMetazoa" id="XM_050659649.1">
    <property type="protein sequence ID" value="XP_050515606.1"/>
    <property type="gene ID" value="LOC126890584"/>
</dbReference>
<dbReference type="InterPro" id="IPR051712">
    <property type="entry name" value="ARTD-AVP"/>
</dbReference>
<evidence type="ECO:0000256" key="2">
    <source>
        <dbReference type="SAM" id="MobiDB-lite"/>
    </source>
</evidence>
<dbReference type="RefSeq" id="XP_050515606.1">
    <property type="nucleotide sequence ID" value="XM_050659649.1"/>
</dbReference>
<feature type="region of interest" description="Disordered" evidence="2">
    <location>
        <begin position="51"/>
        <end position="177"/>
    </location>
</feature>
<evidence type="ECO:0000313" key="5">
    <source>
        <dbReference type="Proteomes" id="UP001652700"/>
    </source>
</evidence>
<dbReference type="Pfam" id="PF00644">
    <property type="entry name" value="PARP"/>
    <property type="match status" value="1"/>
</dbReference>
<proteinExistence type="predicted"/>
<feature type="domain" description="PARP catalytic" evidence="3">
    <location>
        <begin position="214"/>
        <end position="406"/>
    </location>
</feature>
<keyword evidence="1" id="KW-0808">Transferase</keyword>
<sequence length="406" mass="46873">MGNLCCCCSTLYEKVDPDTSVISCDNTGFVNSDGDPITSTHDPIFTIETELRRSSSRQSNRTQIDNRRISNVRPPGTSTTVQNENATYLKRPSTSQRIPNLLDGFERQSNIPTKPIPSTTKRDMDTLRITYAGSKRHTIIQPQQEQERPKEDSSRKNKEDNLSDQKRKNSNVESLHHRSHMVLRSFRNLVISQNSTGTKVVQNNNLLNEIYRAYSSRTLTMFIDNQNVYKLEILNQDSNEFRTVKQLFFSTNKKFFKVHSIEKVHNTYLLLQYELKKLEYVKRGISLEEKLLFHGTKKSNIDGICQENFNWRLKGSYKGYQFGQGVSFSPIAYYSTHYGDATYNKVMILVSVLVANCCIGSANMKIPPFGYDTSVKENHHVYVKYDDNTYYPRYLIHYGGNDHKNQ</sequence>
<protein>
    <recommendedName>
        <fullName evidence="1">Poly [ADP-ribose] polymerase</fullName>
        <shortName evidence="1">PARP</shortName>
        <ecNumber evidence="1">2.4.2.-</ecNumber>
    </recommendedName>
</protein>
<keyword evidence="5" id="KW-1185">Reference proteome</keyword>
<dbReference type="PANTHER" id="PTHR45740:SF2">
    <property type="entry name" value="POLY [ADP-RIBOSE] POLYMERASE"/>
    <property type="match status" value="1"/>
</dbReference>
<feature type="compositionally biased region" description="Basic and acidic residues" evidence="2">
    <location>
        <begin position="145"/>
        <end position="167"/>
    </location>
</feature>
<dbReference type="EC" id="2.4.2.-" evidence="1"/>
<evidence type="ECO:0000256" key="1">
    <source>
        <dbReference type="RuleBase" id="RU362114"/>
    </source>
</evidence>
<evidence type="ECO:0000259" key="3">
    <source>
        <dbReference type="PROSITE" id="PS51059"/>
    </source>
</evidence>
<dbReference type="PANTHER" id="PTHR45740">
    <property type="entry name" value="POLY [ADP-RIBOSE] POLYMERASE"/>
    <property type="match status" value="1"/>
</dbReference>
<feature type="compositionally biased region" description="Polar residues" evidence="2">
    <location>
        <begin position="76"/>
        <end position="98"/>
    </location>
</feature>
<feature type="compositionally biased region" description="Polar residues" evidence="2">
    <location>
        <begin position="107"/>
        <end position="119"/>
    </location>
</feature>
<dbReference type="SUPFAM" id="SSF56399">
    <property type="entry name" value="ADP-ribosylation"/>
    <property type="match status" value="1"/>
</dbReference>
<dbReference type="InterPro" id="IPR012317">
    <property type="entry name" value="Poly(ADP-ribose)pol_cat_dom"/>
</dbReference>
<evidence type="ECO:0000313" key="4">
    <source>
        <dbReference type="EnsemblMetazoa" id="XP_050515606.1"/>
    </source>
</evidence>
<keyword evidence="1" id="KW-0328">Glycosyltransferase</keyword>
<dbReference type="GeneID" id="126890584"/>
<reference evidence="4" key="1">
    <citation type="submission" date="2025-05" db="UniProtKB">
        <authorList>
            <consortium name="EnsemblMetazoa"/>
        </authorList>
    </citation>
    <scope>IDENTIFICATION</scope>
</reference>
<dbReference type="Gene3D" id="3.90.228.10">
    <property type="match status" value="1"/>
</dbReference>
<organism evidence="4 5">
    <name type="scientific">Diabrotica virgifera virgifera</name>
    <name type="common">western corn rootworm</name>
    <dbReference type="NCBI Taxonomy" id="50390"/>
    <lineage>
        <taxon>Eukaryota</taxon>
        <taxon>Metazoa</taxon>
        <taxon>Ecdysozoa</taxon>
        <taxon>Arthropoda</taxon>
        <taxon>Hexapoda</taxon>
        <taxon>Insecta</taxon>
        <taxon>Pterygota</taxon>
        <taxon>Neoptera</taxon>
        <taxon>Endopterygota</taxon>
        <taxon>Coleoptera</taxon>
        <taxon>Polyphaga</taxon>
        <taxon>Cucujiformia</taxon>
        <taxon>Chrysomeloidea</taxon>
        <taxon>Chrysomelidae</taxon>
        <taxon>Galerucinae</taxon>
        <taxon>Diabroticina</taxon>
        <taxon>Diabroticites</taxon>
        <taxon>Diabrotica</taxon>
    </lineage>
</organism>
<keyword evidence="1" id="KW-0520">NAD</keyword>